<evidence type="ECO:0000256" key="4">
    <source>
        <dbReference type="ARBA" id="ARBA00023163"/>
    </source>
</evidence>
<dbReference type="Gene3D" id="3.40.50.2300">
    <property type="match status" value="2"/>
</dbReference>
<feature type="domain" description="HTH lacI-type" evidence="5">
    <location>
        <begin position="4"/>
        <end position="58"/>
    </location>
</feature>
<dbReference type="SUPFAM" id="SSF47413">
    <property type="entry name" value="lambda repressor-like DNA-binding domains"/>
    <property type="match status" value="1"/>
</dbReference>
<name>A0ABT0XM42_9BACI</name>
<gene>
    <name evidence="6" type="ORF">NDM98_16570</name>
</gene>
<evidence type="ECO:0000313" key="7">
    <source>
        <dbReference type="Proteomes" id="UP001203665"/>
    </source>
</evidence>
<accession>A0ABT0XM42</accession>
<evidence type="ECO:0000256" key="3">
    <source>
        <dbReference type="ARBA" id="ARBA00023125"/>
    </source>
</evidence>
<dbReference type="InterPro" id="IPR028082">
    <property type="entry name" value="Peripla_BP_I"/>
</dbReference>
<reference evidence="6" key="1">
    <citation type="submission" date="2022-06" db="EMBL/GenBank/DDBJ databases">
        <title>Alkalicoccobacillus porphyridii sp. nov., isolated from a marine red alga, Porphyridium purpureum and reclassification of Shouchella plakortidis and Shouchella gibsonii as Alkalicoccobacillus plakortidis comb. nov. and Alkalicoccobacillus gibsonii comb. nov.</title>
        <authorList>
            <person name="Kim K.H."/>
            <person name="Lee J.K."/>
            <person name="Han D.M."/>
            <person name="Baek J.H."/>
            <person name="Jeon C.O."/>
        </authorList>
    </citation>
    <scope>NUCLEOTIDE SEQUENCE</scope>
    <source>
        <strain evidence="6">DSM 19153</strain>
    </source>
</reference>
<keyword evidence="1" id="KW-0678">Repressor</keyword>
<dbReference type="PANTHER" id="PTHR30146:SF148">
    <property type="entry name" value="HTH-TYPE TRANSCRIPTIONAL REPRESSOR PURR-RELATED"/>
    <property type="match status" value="1"/>
</dbReference>
<dbReference type="Pfam" id="PF13377">
    <property type="entry name" value="Peripla_BP_3"/>
    <property type="match status" value="1"/>
</dbReference>
<dbReference type="RefSeq" id="WP_251610064.1">
    <property type="nucleotide sequence ID" value="NZ_JAMQJY010000002.1"/>
</dbReference>
<dbReference type="Proteomes" id="UP001203665">
    <property type="component" value="Unassembled WGS sequence"/>
</dbReference>
<evidence type="ECO:0000256" key="1">
    <source>
        <dbReference type="ARBA" id="ARBA00022491"/>
    </source>
</evidence>
<evidence type="ECO:0000313" key="6">
    <source>
        <dbReference type="EMBL" id="MCM2676897.1"/>
    </source>
</evidence>
<dbReference type="CDD" id="cd06267">
    <property type="entry name" value="PBP1_LacI_sugar_binding-like"/>
    <property type="match status" value="1"/>
</dbReference>
<protein>
    <submittedName>
        <fullName evidence="6">LacI family transcriptional regulator</fullName>
    </submittedName>
</protein>
<dbReference type="InterPro" id="IPR046335">
    <property type="entry name" value="LacI/GalR-like_sensor"/>
</dbReference>
<dbReference type="EMBL" id="JAMQJY010000002">
    <property type="protein sequence ID" value="MCM2676897.1"/>
    <property type="molecule type" value="Genomic_DNA"/>
</dbReference>
<dbReference type="CDD" id="cd01392">
    <property type="entry name" value="HTH_LacI"/>
    <property type="match status" value="1"/>
</dbReference>
<keyword evidence="4" id="KW-0804">Transcription</keyword>
<keyword evidence="3" id="KW-0238">DNA-binding</keyword>
<dbReference type="Pfam" id="PF00356">
    <property type="entry name" value="LacI"/>
    <property type="match status" value="1"/>
</dbReference>
<keyword evidence="7" id="KW-1185">Reference proteome</keyword>
<proteinExistence type="predicted"/>
<dbReference type="InterPro" id="IPR000843">
    <property type="entry name" value="HTH_LacI"/>
</dbReference>
<dbReference type="SUPFAM" id="SSF53822">
    <property type="entry name" value="Periplasmic binding protein-like I"/>
    <property type="match status" value="1"/>
</dbReference>
<comment type="caution">
    <text evidence="6">The sequence shown here is derived from an EMBL/GenBank/DDBJ whole genome shotgun (WGS) entry which is preliminary data.</text>
</comment>
<sequence>MQMVSIRDIAKKAGVSVTSVSYALNGNPKVSKKTTEHIKQIANELNYRPNAAARTLKTRLTKKIGIFIREDRGIFFGDILSGVIEICSKIGYDAVVCTGENALDSLDNGSVDGGLIMDNRITTEEIMRLADAGRKLVVLDRTFYHKHVRQVLLDNENGVRQMVSHLITLPSKKTYIVSGSAKNFDSQERVKSARKAFAELAPQHPIEVLDGMFNLNGGLDAAKKIEKDWSESPISVFALSDSTAVGMQQYFQQNNYYIGKDILLSGFDNSLLSQYVTPSLTTVDYSTKRWGEEAAKVLLQLISGEEAHHKLIPTTLKTRTSTTG</sequence>
<keyword evidence="2" id="KW-0805">Transcription regulation</keyword>
<evidence type="ECO:0000256" key="2">
    <source>
        <dbReference type="ARBA" id="ARBA00023015"/>
    </source>
</evidence>
<evidence type="ECO:0000259" key="5">
    <source>
        <dbReference type="PROSITE" id="PS50932"/>
    </source>
</evidence>
<dbReference type="SMART" id="SM00354">
    <property type="entry name" value="HTH_LACI"/>
    <property type="match status" value="1"/>
</dbReference>
<dbReference type="Gene3D" id="1.10.260.40">
    <property type="entry name" value="lambda repressor-like DNA-binding domains"/>
    <property type="match status" value="1"/>
</dbReference>
<organism evidence="6 7">
    <name type="scientific">Alkalicoccobacillus plakortidis</name>
    <dbReference type="NCBI Taxonomy" id="444060"/>
    <lineage>
        <taxon>Bacteria</taxon>
        <taxon>Bacillati</taxon>
        <taxon>Bacillota</taxon>
        <taxon>Bacilli</taxon>
        <taxon>Bacillales</taxon>
        <taxon>Bacillaceae</taxon>
        <taxon>Alkalicoccobacillus</taxon>
    </lineage>
</organism>
<dbReference type="PROSITE" id="PS50932">
    <property type="entry name" value="HTH_LACI_2"/>
    <property type="match status" value="1"/>
</dbReference>
<dbReference type="PROSITE" id="PS00356">
    <property type="entry name" value="HTH_LACI_1"/>
    <property type="match status" value="1"/>
</dbReference>
<dbReference type="PANTHER" id="PTHR30146">
    <property type="entry name" value="LACI-RELATED TRANSCRIPTIONAL REPRESSOR"/>
    <property type="match status" value="1"/>
</dbReference>
<dbReference type="InterPro" id="IPR010982">
    <property type="entry name" value="Lambda_DNA-bd_dom_sf"/>
</dbReference>